<protein>
    <recommendedName>
        <fullName evidence="4">FNIP repeat-containing protein</fullName>
    </recommendedName>
</protein>
<dbReference type="PANTHER" id="PTHR32134:SF92">
    <property type="entry name" value="FNIP REPEAT-CONTAINING PROTEIN"/>
    <property type="match status" value="1"/>
</dbReference>
<dbReference type="EMBL" id="AJWJ01000004">
    <property type="protein sequence ID" value="KAF2078477.1"/>
    <property type="molecule type" value="Genomic_DNA"/>
</dbReference>
<sequence>MKLNDSFFVLFRNCYLRTLIRNNVFRDTFINIPTLEYLNDNHKHLSVFSNDDKLKYNIFIRFKIIDYTNSLELSNHSHRHLVCAVNDIHRFLWDKEIVDFTHLHDQIHRFSFCVEQETTSIKGKLPDSIVELSVHTYSSSRFVSGALEQLLSDLPKNLRVLKLSEMFDLSSSKSKIVLPDSIVDVHYSGKSTDYDRFVVGPNKVLKSACLLLNGSVQDIDWLQDKQWINNVYIGTPVPKPIPSHVRKLDYYVGLGFGSNDVDTVLETLPAKLEWLTGNKFTSNQNQQSISTLIKQNLPCLKHLGLCRWEQDLQNDTFPDCLEYLMIDKYNGDIVAGSLPLNLKILNLVTFNQLLKIGSLPNRIENLSLRSFNQPLQASVLPTQLQSLFLPRFNSTIEPNSLPLSLTSLKISQFNGSFQGIGTLDNLRDLSISTLNQSIVDTLVNAKKIKITFKTIASNTSLTNTTITDLWLCNSKWNEATTIQDDFLPPCLSILQLDQFDIKSINTIPPSCVSFTYNYKLLNTNFIPQSVKKIILNK</sequence>
<accession>A0A8J4Q534</accession>
<evidence type="ECO:0008006" key="4">
    <source>
        <dbReference type="Google" id="ProtNLM"/>
    </source>
</evidence>
<dbReference type="Proteomes" id="UP000695562">
    <property type="component" value="Unassembled WGS sequence"/>
</dbReference>
<keyword evidence="1" id="KW-0677">Repeat</keyword>
<dbReference type="OrthoDB" id="10290201at2759"/>
<evidence type="ECO:0000313" key="2">
    <source>
        <dbReference type="EMBL" id="KAF2078477.1"/>
    </source>
</evidence>
<dbReference type="PANTHER" id="PTHR32134">
    <property type="entry name" value="FNIP REPEAT-CONTAINING PROTEIN"/>
    <property type="match status" value="1"/>
</dbReference>
<dbReference type="Pfam" id="PF05725">
    <property type="entry name" value="FNIP"/>
    <property type="match status" value="1"/>
</dbReference>
<evidence type="ECO:0000256" key="1">
    <source>
        <dbReference type="ARBA" id="ARBA00022737"/>
    </source>
</evidence>
<comment type="caution">
    <text evidence="2">The sequence shown here is derived from an EMBL/GenBank/DDBJ whole genome shotgun (WGS) entry which is preliminary data.</text>
</comment>
<evidence type="ECO:0000313" key="3">
    <source>
        <dbReference type="Proteomes" id="UP000695562"/>
    </source>
</evidence>
<keyword evidence="3" id="KW-1185">Reference proteome</keyword>
<dbReference type="AlphaFoldDB" id="A0A8J4Q534"/>
<dbReference type="InterPro" id="IPR008615">
    <property type="entry name" value="FNIP"/>
</dbReference>
<proteinExistence type="predicted"/>
<reference evidence="2" key="1">
    <citation type="submission" date="2020-01" db="EMBL/GenBank/DDBJ databases">
        <title>Development of genomics and gene disruption for Polysphondylium violaceum indicates a role for the polyketide synthase stlB in stalk morphogenesis.</title>
        <authorList>
            <person name="Narita B."/>
            <person name="Kawabe Y."/>
            <person name="Kin K."/>
            <person name="Saito T."/>
            <person name="Gibbs R."/>
            <person name="Kuspa A."/>
            <person name="Muzny D."/>
            <person name="Queller D."/>
            <person name="Richards S."/>
            <person name="Strassman J."/>
            <person name="Sucgang R."/>
            <person name="Worley K."/>
            <person name="Schaap P."/>
        </authorList>
    </citation>
    <scope>NUCLEOTIDE SEQUENCE</scope>
    <source>
        <strain evidence="2">QSvi11</strain>
    </source>
</reference>
<gene>
    <name evidence="2" type="ORF">CYY_000227</name>
</gene>
<dbReference type="InterPro" id="IPR051251">
    <property type="entry name" value="STK_FNIP-Repeat"/>
</dbReference>
<name>A0A8J4Q534_9MYCE</name>
<organism evidence="2 3">
    <name type="scientific">Polysphondylium violaceum</name>
    <dbReference type="NCBI Taxonomy" id="133409"/>
    <lineage>
        <taxon>Eukaryota</taxon>
        <taxon>Amoebozoa</taxon>
        <taxon>Evosea</taxon>
        <taxon>Eumycetozoa</taxon>
        <taxon>Dictyostelia</taxon>
        <taxon>Dictyosteliales</taxon>
        <taxon>Dictyosteliaceae</taxon>
        <taxon>Polysphondylium</taxon>
    </lineage>
</organism>